<evidence type="ECO:0000313" key="1">
    <source>
        <dbReference type="EMBL" id="KKN80510.1"/>
    </source>
</evidence>
<reference evidence="1" key="1">
    <citation type="journal article" date="2015" name="Nature">
        <title>Complex archaea that bridge the gap between prokaryotes and eukaryotes.</title>
        <authorList>
            <person name="Spang A."/>
            <person name="Saw J.H."/>
            <person name="Jorgensen S.L."/>
            <person name="Zaremba-Niedzwiedzka K."/>
            <person name="Martijn J."/>
            <person name="Lind A.E."/>
            <person name="van Eijk R."/>
            <person name="Schleper C."/>
            <person name="Guy L."/>
            <person name="Ettema T.J."/>
        </authorList>
    </citation>
    <scope>NUCLEOTIDE SEQUENCE</scope>
</reference>
<accession>A0A0F9TGZ3</accession>
<organism evidence="1">
    <name type="scientific">marine sediment metagenome</name>
    <dbReference type="NCBI Taxonomy" id="412755"/>
    <lineage>
        <taxon>unclassified sequences</taxon>
        <taxon>metagenomes</taxon>
        <taxon>ecological metagenomes</taxon>
    </lineage>
</organism>
<dbReference type="AlphaFoldDB" id="A0A0F9TGZ3"/>
<protein>
    <submittedName>
        <fullName evidence="1">Uncharacterized protein</fullName>
    </submittedName>
</protein>
<dbReference type="EMBL" id="LAZR01000230">
    <property type="protein sequence ID" value="KKN80510.1"/>
    <property type="molecule type" value="Genomic_DNA"/>
</dbReference>
<comment type="caution">
    <text evidence="1">The sequence shown here is derived from an EMBL/GenBank/DDBJ whole genome shotgun (WGS) entry which is preliminary data.</text>
</comment>
<name>A0A0F9TGZ3_9ZZZZ</name>
<proteinExistence type="predicted"/>
<gene>
    <name evidence="1" type="ORF">LCGC14_0329550</name>
</gene>
<sequence>MQDIIPTLATTAFLVFCYDQKVIASLQRQGKYDPDTHQTVLSRLFLSPVKLLLSLLLLRLNPNSEESTTWKPEGDLSLFQYDTTVCLDSKGMKTRLSYFFDDNQHAWYMIENINNKGVTVKAPRFEPATVSFDAKKLQYVL</sequence>